<proteinExistence type="predicted"/>
<evidence type="ECO:0008006" key="2">
    <source>
        <dbReference type="Google" id="ProtNLM"/>
    </source>
</evidence>
<feature type="non-terminal residue" evidence="1">
    <location>
        <position position="1"/>
    </location>
</feature>
<sequence length="267" mass="30530">YLREDERCIEFLMHHLIMDGDSLYLFLDCLEQVLLAKDSPVFQEGSYFREPAGQGKPLTIADGYTDKIRQFLRTDKDCRPYAEPVYGRAQLSAEAFKATAALSGKLKVTRFGVILLALALLSPERKNLVGVVVSRRDHRRQAGVIGNFTDIAPVLLQIDESLSYAGNAQSIFKELFHAISGSAALSYEEYMELLGYRGYDYVLSYTKMPDLDRKSAVFSELTLGEYLHKYNNHLQFNEYETQLDYEVCYELPFLQHLCEGLEEMLLE</sequence>
<organism evidence="1">
    <name type="scientific">marine sediment metagenome</name>
    <dbReference type="NCBI Taxonomy" id="412755"/>
    <lineage>
        <taxon>unclassified sequences</taxon>
        <taxon>metagenomes</taxon>
        <taxon>ecological metagenomes</taxon>
    </lineage>
</organism>
<dbReference type="Gene3D" id="3.30.559.30">
    <property type="entry name" value="Nonribosomal peptide synthetase, condensation domain"/>
    <property type="match status" value="1"/>
</dbReference>
<dbReference type="AlphaFoldDB" id="X1SFW2"/>
<evidence type="ECO:0000313" key="1">
    <source>
        <dbReference type="EMBL" id="GAI66664.1"/>
    </source>
</evidence>
<dbReference type="SUPFAM" id="SSF52777">
    <property type="entry name" value="CoA-dependent acyltransferases"/>
    <property type="match status" value="1"/>
</dbReference>
<comment type="caution">
    <text evidence="1">The sequence shown here is derived from an EMBL/GenBank/DDBJ whole genome shotgun (WGS) entry which is preliminary data.</text>
</comment>
<accession>X1SFW2</accession>
<reference evidence="1" key="1">
    <citation type="journal article" date="2014" name="Front. Microbiol.">
        <title>High frequency of phylogenetically diverse reductive dehalogenase-homologous genes in deep subseafloor sedimentary metagenomes.</title>
        <authorList>
            <person name="Kawai M."/>
            <person name="Futagami T."/>
            <person name="Toyoda A."/>
            <person name="Takaki Y."/>
            <person name="Nishi S."/>
            <person name="Hori S."/>
            <person name="Arai W."/>
            <person name="Tsubouchi T."/>
            <person name="Morono Y."/>
            <person name="Uchiyama I."/>
            <person name="Ito T."/>
            <person name="Fujiyama A."/>
            <person name="Inagaki F."/>
            <person name="Takami H."/>
        </authorList>
    </citation>
    <scope>NUCLEOTIDE SEQUENCE</scope>
    <source>
        <strain evidence="1">Expedition CK06-06</strain>
    </source>
</reference>
<protein>
    <recommendedName>
        <fullName evidence="2">Condensation domain-containing protein</fullName>
    </recommendedName>
</protein>
<feature type="non-terminal residue" evidence="1">
    <location>
        <position position="267"/>
    </location>
</feature>
<gene>
    <name evidence="1" type="ORF">S12H4_10939</name>
</gene>
<name>X1SFW2_9ZZZZ</name>
<dbReference type="EMBL" id="BARW01004797">
    <property type="protein sequence ID" value="GAI66664.1"/>
    <property type="molecule type" value="Genomic_DNA"/>
</dbReference>